<keyword evidence="3" id="KW-1185">Reference proteome</keyword>
<evidence type="ECO:0000313" key="2">
    <source>
        <dbReference type="EMBL" id="QWT30081.1"/>
    </source>
</evidence>
<dbReference type="GeneID" id="77927786"/>
<keyword evidence="1" id="KW-0812">Transmembrane</keyword>
<evidence type="ECO:0000256" key="1">
    <source>
        <dbReference type="SAM" id="Phobius"/>
    </source>
</evidence>
<dbReference type="KEGG" id="vg:77927786"/>
<feature type="transmembrane region" description="Helical" evidence="1">
    <location>
        <begin position="6"/>
        <end position="26"/>
    </location>
</feature>
<feature type="transmembrane region" description="Helical" evidence="1">
    <location>
        <begin position="38"/>
        <end position="55"/>
    </location>
</feature>
<keyword evidence="1" id="KW-1133">Transmembrane helix</keyword>
<keyword evidence="1" id="KW-0472">Membrane</keyword>
<dbReference type="EMBL" id="MW822145">
    <property type="protein sequence ID" value="QWT30081.1"/>
    <property type="molecule type" value="Genomic_DNA"/>
</dbReference>
<accession>A0A8F2IWL9</accession>
<sequence length="57" mass="6315">MKAEAVAHLLLSIIATAVIAGLVTVVGNEAFNQHIQFFAAWAVCFCMWWGIWYLGEC</sequence>
<gene>
    <name evidence="2" type="primary">219</name>
    <name evidence="2" type="ORF">SEA_TUNATARTARE_219</name>
</gene>
<dbReference type="Proteomes" id="UP000683399">
    <property type="component" value="Segment"/>
</dbReference>
<protein>
    <submittedName>
        <fullName evidence="2">Membrane protein</fullName>
    </submittedName>
</protein>
<dbReference type="RefSeq" id="YP_010652038.1">
    <property type="nucleotide sequence ID" value="NC_070784.1"/>
</dbReference>
<organism evidence="2 3">
    <name type="scientific">Streptomyces phage TunaTartare</name>
    <dbReference type="NCBI Taxonomy" id="2848887"/>
    <lineage>
        <taxon>Viruses</taxon>
        <taxon>Duplodnaviria</taxon>
        <taxon>Heunggongvirae</taxon>
        <taxon>Uroviricota</taxon>
        <taxon>Caudoviricetes</taxon>
        <taxon>Stanwilliamsviridae</taxon>
        <taxon>Loccivirinae</taxon>
        <taxon>Faustvirus</taxon>
        <taxon>Faustvirus tunatartare</taxon>
    </lineage>
</organism>
<name>A0A8F2IWL9_9CAUD</name>
<proteinExistence type="predicted"/>
<reference evidence="2 3" key="1">
    <citation type="submission" date="2021-03" db="EMBL/GenBank/DDBJ databases">
        <authorList>
            <person name="Alqahtani R."/>
            <person name="Behailu E."/>
            <person name="Cappabianca D.W."/>
            <person name="Csanadi-Schwartz K.M."/>
            <person name="Dalal A.S."/>
            <person name="Fahim M.S."/>
            <person name="Franklin J.M."/>
            <person name="Gluckman M.H."/>
            <person name="Levine C.J."/>
            <person name="Martin N."/>
            <person name="Milza N."/>
            <person name="Najmabadi R."/>
            <person name="Newman A.M."/>
            <person name="Pajunar M."/>
            <person name="Qalawee I."/>
            <person name="Rizvi A."/>
            <person name="Samuel A."/>
            <person name="Smith A."/>
            <person name="Swann F.E."/>
            <person name="Sweeney P."/>
            <person name="Torres N.R."/>
            <person name="Ventrone L."/>
            <person name="Ventura L."/>
            <person name="Wroe M."/>
            <person name="Acquaye N.A."/>
            <person name="Agnes T.J."/>
            <person name="Ahmed A."/>
            <person name="Ahmed S."/>
            <person name="Amodu B.A."/>
            <person name="Arefeayne N.F."/>
            <person name="Asamoah-Frimpong E.A."/>
            <person name="Attaran A."/>
            <person name="Barragan J.M."/>
            <person name="Baumgarten L.N."/>
            <person name="Berhane B."/>
            <person name="Beyene A."/>
            <person name="Bhattarai B."/>
            <person name="Biondokin D.V."/>
            <person name="Boone B.K."/>
            <person name="Burney S.Z."/>
            <person name="Cayanan J.T."/>
            <person name="Cesta G."/>
            <person name="Chang J."/>
            <person name="Chavez J."/>
            <person name="Chorbajian C."/>
            <person name="Christian S."/>
            <person name="Corns J.R."/>
            <person name="Corns N.R."/>
            <person name="Cowan J.T."/>
            <person name="Coyne C."/>
            <person name="Dadzie B."/>
            <person name="Datu D.V."/>
            <person name="Deng B.C."/>
            <person name="Der L."/>
            <person name="Dickerson K."/>
            <person name="Dozier E."/>
            <person name="Egbunine A.O."/>
            <person name="Farooq M."/>
            <person name="Fonge A.E."/>
            <person name="Ghomsi-Nono M.P."/>
            <person name="Giampietro H."/>
            <person name="Gunnison R.P."/>
            <person name="Han S.H."/>
            <person name="Hennigan A.J."/>
            <person name="Hong A.N."/>
            <person name="Ijomor E.C."/>
            <person name="Jalali A."/>
            <person name="Jamil T.Z."/>
            <person name="Jenkins C.R."/>
            <person name="Joseph M.A."/>
            <person name="Jowanowitch O.J."/>
            <person name="Kang D."/>
            <person name="Khan A."/>
            <person name="Khan Z.K."/>
            <person name="Kiewe T."/>
            <person name="Kjerulf A.B."/>
            <person name="Kolosey V."/>
            <person name="Kurup M."/>
            <person name="Lee V.H."/>
            <person name="Llontop-Maldonado V."/>
            <person name="Long P."/>
            <person name="Lu N."/>
            <person name="Majekodunmi A."/>
            <person name="Malik H.W."/>
            <person name="Marcellino S.C."/>
            <person name="Martinez L.A."/>
            <person name="Meher F.N."/>
            <person name="Michelin M.A."/>
            <person name="Mitchell K.G."/>
            <person name="Mullens W.J."/>
            <person name="Nwakama C."/>
            <person name="Nwosu F.T."/>
            <person name="Oboh E.C."/>
            <person name="Odujinrin O."/>
            <person name="Ogunsan O."/>
            <person name="O'Neill K."/>
            <person name="Oxlaj J.A."/>
            <person name="Patel A.K."/>
            <person name="Patel B.R."/>
            <person name="Pham Q."/>
            <person name="Porter J."/>
            <person name="Portes J."/>
            <person name="Prokopenko A."/>
            <person name="Quraishi M."/>
            <person name="Qureshi M."/>
            <person name="Rivera A."/>
            <person name="Rubalsky V."/>
            <person name="Saikali Y."/>
            <person name="Saqaf K."/>
            <person name="Saroya S.R."/>
            <person name="Seas A."/>
            <person name="Shadrick R.E."/>
            <person name="Sharda N."/>
            <person name="Sigindere M.T."/>
            <person name="Simbi V.G."/>
            <person name="Thuzar C."/>
            <person name="Tran K."/>
            <person name="Tran V.D."/>
            <person name="Trang W."/>
            <person name="Vaishnav N."/>
            <person name="Vuong K."/>
            <person name="Walker C."/>
            <person name="Wallace S.A."/>
            <person name="Warfield J.C."/>
            <person name="Wikina T."/>
            <person name="Wobbeking F.T."/>
            <person name="Worrent L.D."/>
            <person name="Yan T."/>
            <person name="Zehra A."/>
            <person name="Avazpour P."/>
            <person name="Kim F.M."/>
            <person name="Mason K."/>
            <person name="Nguyen D.A."/>
            <person name="Pettit S.M."/>
            <person name="Zhou O.J."/>
            <person name="Brissett D.L."/>
            <person name="Gualtieri C."/>
            <person name="Hufford T.M."/>
            <person name="Ko J.M."/>
            <person name="Novak J.K."/>
            <person name="Smith Z.M."/>
            <person name="Mayer-Bacon C."/>
            <person name="Erill I."/>
            <person name="Caruso S.M."/>
            <person name="Garlena R.A."/>
            <person name="Russell D.A."/>
            <person name="Pope W.H."/>
            <person name="Jacobs-Sera D."/>
            <person name="Hatfull G.F."/>
        </authorList>
    </citation>
    <scope>NUCLEOTIDE SEQUENCE [LARGE SCALE GENOMIC DNA]</scope>
</reference>
<evidence type="ECO:0000313" key="3">
    <source>
        <dbReference type="Proteomes" id="UP000683399"/>
    </source>
</evidence>